<evidence type="ECO:0000313" key="1">
    <source>
        <dbReference type="EMBL" id="ARN84349.1"/>
    </source>
</evidence>
<proteinExistence type="predicted"/>
<keyword evidence="2" id="KW-1185">Reference proteome</keyword>
<dbReference type="AlphaFoldDB" id="A0A1W6N3I6"/>
<dbReference type="RefSeq" id="WP_085783734.1">
    <property type="nucleotide sequence ID" value="NZ_CP008743.1"/>
</dbReference>
<dbReference type="Proteomes" id="UP000237351">
    <property type="component" value="Chromosome"/>
</dbReference>
<gene>
    <name evidence="1" type="ORF">GQ61_02295</name>
</gene>
<dbReference type="OrthoDB" id="531380at2"/>
<sequence>MVETCRGCLGTFEASSIQTHPYLGAHSGCWQIYTDILAKEFTDPDYFIVHRITVDSYAAQHIGDQTDRRARQSANVHIIALYLMFDQQKKIQEILHFLRLATEEKKDWPLVVQKKNPQWLTVHDVANASNATCHQSFVKRWGQSVWDEYQKDKVQIIELYNKVMSRS</sequence>
<dbReference type="KEGG" id="naf:GQ61_02295"/>
<dbReference type="Pfam" id="PF19371">
    <property type="entry name" value="DUF5946"/>
    <property type="match status" value="1"/>
</dbReference>
<dbReference type="InterPro" id="IPR045990">
    <property type="entry name" value="DUF5946"/>
</dbReference>
<organism evidence="1 2">
    <name type="scientific">Candidatus Nucleicultrix amoebiphila FS5</name>
    <dbReference type="NCBI Taxonomy" id="1414854"/>
    <lineage>
        <taxon>Bacteria</taxon>
        <taxon>Pseudomonadati</taxon>
        <taxon>Pseudomonadota</taxon>
        <taxon>Alphaproteobacteria</taxon>
        <taxon>Holosporales</taxon>
        <taxon>Candidatus Nucleicultricaceae</taxon>
        <taxon>Candidatus Nucleicultrix</taxon>
    </lineage>
</organism>
<reference evidence="1 2" key="1">
    <citation type="submission" date="2014-06" db="EMBL/GenBank/DDBJ databases">
        <title>The genome of the endonuclear symbiont Nucleicultrix amoebiphila.</title>
        <authorList>
            <person name="Schulz F."/>
            <person name="Horn M."/>
        </authorList>
    </citation>
    <scope>NUCLEOTIDE SEQUENCE [LARGE SCALE GENOMIC DNA]</scope>
    <source>
        <strain evidence="1 2">FS5</strain>
    </source>
</reference>
<protein>
    <submittedName>
        <fullName evidence="1">Uncharacterized protein</fullName>
    </submittedName>
</protein>
<evidence type="ECO:0000313" key="2">
    <source>
        <dbReference type="Proteomes" id="UP000237351"/>
    </source>
</evidence>
<accession>A0A1W6N3I6</accession>
<dbReference type="EMBL" id="CP008743">
    <property type="protein sequence ID" value="ARN84349.1"/>
    <property type="molecule type" value="Genomic_DNA"/>
</dbReference>
<name>A0A1W6N3I6_9PROT</name>